<sequence>MVKPILGIFLFSFVFIAGAYFVLSSGNKPPISIPKYVSQDKDKPIIEAKETIYDMGTIKVSDIKEKEFVIKNIGIRPLLLSKISSSCGCTTAQIIYKGAVSKEFSMHGQSDYVIQIEPQTTALVKIVYKPFTMPVYGAVTRQVFMNTNDPDLPRLEFNIKAFVTE</sequence>
<dbReference type="InterPro" id="IPR011467">
    <property type="entry name" value="DUF1573"/>
</dbReference>
<organism evidence="1 2">
    <name type="scientific">Candidatus Roizmanbacteria bacterium CG03_land_8_20_14_0_80_39_12</name>
    <dbReference type="NCBI Taxonomy" id="1974847"/>
    <lineage>
        <taxon>Bacteria</taxon>
        <taxon>Candidatus Roizmaniibacteriota</taxon>
    </lineage>
</organism>
<evidence type="ECO:0000313" key="1">
    <source>
        <dbReference type="EMBL" id="PIV08197.1"/>
    </source>
</evidence>
<name>A0A2M7BRY5_9BACT</name>
<dbReference type="EMBL" id="PEVA01000168">
    <property type="protein sequence ID" value="PIV08197.1"/>
    <property type="molecule type" value="Genomic_DNA"/>
</dbReference>
<dbReference type="Gene3D" id="2.60.40.10">
    <property type="entry name" value="Immunoglobulins"/>
    <property type="match status" value="1"/>
</dbReference>
<gene>
    <name evidence="1" type="ORF">COS52_03960</name>
</gene>
<dbReference type="InterPro" id="IPR013783">
    <property type="entry name" value="Ig-like_fold"/>
</dbReference>
<reference evidence="2" key="1">
    <citation type="submission" date="2017-09" db="EMBL/GenBank/DDBJ databases">
        <title>Depth-based differentiation of microbial function through sediment-hosted aquifers and enrichment of novel symbionts in the deep terrestrial subsurface.</title>
        <authorList>
            <person name="Probst A.J."/>
            <person name="Ladd B."/>
            <person name="Jarett J.K."/>
            <person name="Geller-Mcgrath D.E."/>
            <person name="Sieber C.M.K."/>
            <person name="Emerson J.B."/>
            <person name="Anantharaman K."/>
            <person name="Thomas B.C."/>
            <person name="Malmstrom R."/>
            <person name="Stieglmeier M."/>
            <person name="Klingl A."/>
            <person name="Woyke T."/>
            <person name="Ryan C.M."/>
            <person name="Banfield J.F."/>
        </authorList>
    </citation>
    <scope>NUCLEOTIDE SEQUENCE [LARGE SCALE GENOMIC DNA]</scope>
</reference>
<proteinExistence type="predicted"/>
<protein>
    <recommendedName>
        <fullName evidence="3">DUF1573 domain-containing protein</fullName>
    </recommendedName>
</protein>
<accession>A0A2M7BRY5</accession>
<comment type="caution">
    <text evidence="1">The sequence shown here is derived from an EMBL/GenBank/DDBJ whole genome shotgun (WGS) entry which is preliminary data.</text>
</comment>
<evidence type="ECO:0000313" key="2">
    <source>
        <dbReference type="Proteomes" id="UP000230119"/>
    </source>
</evidence>
<dbReference type="Pfam" id="PF07610">
    <property type="entry name" value="DUF1573"/>
    <property type="match status" value="1"/>
</dbReference>
<dbReference type="AlphaFoldDB" id="A0A2M7BRY5"/>
<dbReference type="Proteomes" id="UP000230119">
    <property type="component" value="Unassembled WGS sequence"/>
</dbReference>
<evidence type="ECO:0008006" key="3">
    <source>
        <dbReference type="Google" id="ProtNLM"/>
    </source>
</evidence>